<protein>
    <submittedName>
        <fullName evidence="1">Uncharacterized protein</fullName>
    </submittedName>
</protein>
<evidence type="ECO:0000313" key="2">
    <source>
        <dbReference type="Proteomes" id="UP000299102"/>
    </source>
</evidence>
<keyword evidence="2" id="KW-1185">Reference proteome</keyword>
<sequence>MSETDGSACSPRHRAIRFTLLTLKTRWSVGFRNRQAFRYESNMALARHAGMPAIVATDMQTMSRTKGLRVTQGTERVILLKAFKRTNEQRCHQGTKRFDEEESGSPKFPLATSKATAEAATSRLYFKSVWYLIIGQTDPFS</sequence>
<proteinExistence type="predicted"/>
<name>A0A4C2A2W0_EUMVA</name>
<comment type="caution">
    <text evidence="1">The sequence shown here is derived from an EMBL/GenBank/DDBJ whole genome shotgun (WGS) entry which is preliminary data.</text>
</comment>
<dbReference type="EMBL" id="BGZK01002514">
    <property type="protein sequence ID" value="GBP94520.1"/>
    <property type="molecule type" value="Genomic_DNA"/>
</dbReference>
<organism evidence="1 2">
    <name type="scientific">Eumeta variegata</name>
    <name type="common">Bagworm moth</name>
    <name type="synonym">Eumeta japonica</name>
    <dbReference type="NCBI Taxonomy" id="151549"/>
    <lineage>
        <taxon>Eukaryota</taxon>
        <taxon>Metazoa</taxon>
        <taxon>Ecdysozoa</taxon>
        <taxon>Arthropoda</taxon>
        <taxon>Hexapoda</taxon>
        <taxon>Insecta</taxon>
        <taxon>Pterygota</taxon>
        <taxon>Neoptera</taxon>
        <taxon>Endopterygota</taxon>
        <taxon>Lepidoptera</taxon>
        <taxon>Glossata</taxon>
        <taxon>Ditrysia</taxon>
        <taxon>Tineoidea</taxon>
        <taxon>Psychidae</taxon>
        <taxon>Oiketicinae</taxon>
        <taxon>Eumeta</taxon>
    </lineage>
</organism>
<accession>A0A4C2A2W0</accession>
<reference evidence="1 2" key="1">
    <citation type="journal article" date="2019" name="Commun. Biol.">
        <title>The bagworm genome reveals a unique fibroin gene that provides high tensile strength.</title>
        <authorList>
            <person name="Kono N."/>
            <person name="Nakamura H."/>
            <person name="Ohtoshi R."/>
            <person name="Tomita M."/>
            <person name="Numata K."/>
            <person name="Arakawa K."/>
        </authorList>
    </citation>
    <scope>NUCLEOTIDE SEQUENCE [LARGE SCALE GENOMIC DNA]</scope>
</reference>
<dbReference type="AlphaFoldDB" id="A0A4C2A2W0"/>
<gene>
    <name evidence="1" type="ORF">EVAR_6196_1</name>
</gene>
<dbReference type="Proteomes" id="UP000299102">
    <property type="component" value="Unassembled WGS sequence"/>
</dbReference>
<evidence type="ECO:0000313" key="1">
    <source>
        <dbReference type="EMBL" id="GBP94520.1"/>
    </source>
</evidence>